<reference evidence="2" key="1">
    <citation type="journal article" date="2014" name="Int. J. Syst. Evol. Microbiol.">
        <title>Complete genome sequence of Corynebacterium casei LMG S-19264T (=DSM 44701T), isolated from a smear-ripened cheese.</title>
        <authorList>
            <consortium name="US DOE Joint Genome Institute (JGI-PGF)"/>
            <person name="Walter F."/>
            <person name="Albersmeier A."/>
            <person name="Kalinowski J."/>
            <person name="Ruckert C."/>
        </authorList>
    </citation>
    <scope>NUCLEOTIDE SEQUENCE</scope>
    <source>
        <strain evidence="2">KCTC 12988</strain>
    </source>
</reference>
<organism evidence="2 3">
    <name type="scientific">Roseibacillus persicicus</name>
    <dbReference type="NCBI Taxonomy" id="454148"/>
    <lineage>
        <taxon>Bacteria</taxon>
        <taxon>Pseudomonadati</taxon>
        <taxon>Verrucomicrobiota</taxon>
        <taxon>Verrucomicrobiia</taxon>
        <taxon>Verrucomicrobiales</taxon>
        <taxon>Verrucomicrobiaceae</taxon>
        <taxon>Roseibacillus</taxon>
    </lineage>
</organism>
<evidence type="ECO:0000313" key="2">
    <source>
        <dbReference type="EMBL" id="GHC56497.1"/>
    </source>
</evidence>
<dbReference type="Proteomes" id="UP000644507">
    <property type="component" value="Unassembled WGS sequence"/>
</dbReference>
<evidence type="ECO:0000313" key="3">
    <source>
        <dbReference type="Proteomes" id="UP000644507"/>
    </source>
</evidence>
<reference evidence="2" key="2">
    <citation type="submission" date="2020-09" db="EMBL/GenBank/DDBJ databases">
        <authorList>
            <person name="Sun Q."/>
            <person name="Kim S."/>
        </authorList>
    </citation>
    <scope>NUCLEOTIDE SEQUENCE</scope>
    <source>
        <strain evidence="2">KCTC 12988</strain>
    </source>
</reference>
<name>A0A918TNQ7_9BACT</name>
<sequence>MATLIAAPLHGAIVYQDTFDAADGIGINTGIGGGMVSGTNITAADPFDDATGSATAQTDFGNRLAWVHTTNQFDLTAGFTLDVTFTTSALADAFPSFTSSFGIVDEVTAATPAADGTGNANNIGAYLFSNQDSLNTVGFSAANRPAHSSGDSTDQGIFTDFGTLTLASTALNTAIAYGTTQTFSMTVNADGSASFSLDAASGTLPAGSLSSLFTDSADGEFYFVAYSQGNPGLSLGDVTITTIPEPSSAALLGLGGFALLLRRRK</sequence>
<protein>
    <recommendedName>
        <fullName evidence="1">Ice-binding protein C-terminal domain-containing protein</fullName>
    </recommendedName>
</protein>
<gene>
    <name evidence="2" type="ORF">GCM10007100_24070</name>
</gene>
<dbReference type="InterPro" id="IPR017756">
    <property type="entry name" value="TM_Gly-Cys-Arg_CS"/>
</dbReference>
<feature type="domain" description="Ice-binding protein C-terminal" evidence="1">
    <location>
        <begin position="242"/>
        <end position="264"/>
    </location>
</feature>
<proteinExistence type="predicted"/>
<comment type="caution">
    <text evidence="2">The sequence shown here is derived from an EMBL/GenBank/DDBJ whole genome shotgun (WGS) entry which is preliminary data.</text>
</comment>
<dbReference type="NCBIfam" id="TIGR02595">
    <property type="entry name" value="PEP_CTERM"/>
    <property type="match status" value="1"/>
</dbReference>
<evidence type="ECO:0000259" key="1">
    <source>
        <dbReference type="Pfam" id="PF07589"/>
    </source>
</evidence>
<keyword evidence="3" id="KW-1185">Reference proteome</keyword>
<dbReference type="Pfam" id="PF07589">
    <property type="entry name" value="PEP-CTERM"/>
    <property type="match status" value="1"/>
</dbReference>
<dbReference type="RefSeq" id="WP_189570214.1">
    <property type="nucleotide sequence ID" value="NZ_BMXI01000010.1"/>
</dbReference>
<dbReference type="AlphaFoldDB" id="A0A918TNQ7"/>
<dbReference type="NCBIfam" id="TIGR03382">
    <property type="entry name" value="GC_trans_RRR"/>
    <property type="match status" value="1"/>
</dbReference>
<accession>A0A918TNQ7</accession>
<dbReference type="InterPro" id="IPR013424">
    <property type="entry name" value="Ice-binding_C"/>
</dbReference>
<dbReference type="EMBL" id="BMXI01000010">
    <property type="protein sequence ID" value="GHC56497.1"/>
    <property type="molecule type" value="Genomic_DNA"/>
</dbReference>